<name>A0A023HBK5_9STRA</name>
<comment type="PTM">
    <text evidence="4">4'-phosphopantetheine is transferred from CoA to a specific serine of apo-ACP by AcpS. This modification is essential for activity because fatty acids are bound in thioester linkage to the sulfhydryl of the prosthetic group.</text>
</comment>
<evidence type="ECO:0000256" key="1">
    <source>
        <dbReference type="ARBA" id="ARBA00010930"/>
    </source>
</evidence>
<keyword evidence="4" id="KW-0443">Lipid metabolism</keyword>
<geneLocation type="chloroplast" evidence="7"/>
<dbReference type="InterPro" id="IPR009081">
    <property type="entry name" value="PP-bd_ACP"/>
</dbReference>
<evidence type="ECO:0000256" key="2">
    <source>
        <dbReference type="ARBA" id="ARBA00022450"/>
    </source>
</evidence>
<evidence type="ECO:0000256" key="4">
    <source>
        <dbReference type="HAMAP-Rule" id="MF_01217"/>
    </source>
</evidence>
<dbReference type="SUPFAM" id="SSF47336">
    <property type="entry name" value="ACP-like"/>
    <property type="match status" value="1"/>
</dbReference>
<comment type="function">
    <text evidence="4 5">Carrier of the growing fatty acid chain in fatty acid biosynthesis.</text>
</comment>
<evidence type="ECO:0000259" key="6">
    <source>
        <dbReference type="PROSITE" id="PS50075"/>
    </source>
</evidence>
<dbReference type="HAMAP" id="MF_01217">
    <property type="entry name" value="Acyl_carrier"/>
    <property type="match status" value="1"/>
</dbReference>
<dbReference type="UniPathway" id="UPA00094"/>
<dbReference type="GeneID" id="19739680"/>
<reference evidence="7" key="1">
    <citation type="journal article" date="2014" name="Genome Biol. Evol.">
        <title>Serial gene losses and foreign DNA underlie size and sequence variation in the plastid genomes of diatoms.</title>
        <authorList>
            <person name="Ruck E.C."/>
            <person name="Nakov T."/>
            <person name="Jansen R.K."/>
            <person name="Theriot E.C."/>
            <person name="Alverson A.J."/>
        </authorList>
    </citation>
    <scope>NUCLEOTIDE SEQUENCE</scope>
    <source>
        <strain evidence="7">Ccmp1717</strain>
    </source>
</reference>
<keyword evidence="4 5" id="KW-0444">Lipid biosynthesis</keyword>
<dbReference type="InterPro" id="IPR036736">
    <property type="entry name" value="ACP-like_sf"/>
</dbReference>
<keyword evidence="7" id="KW-0150">Chloroplast</keyword>
<dbReference type="GO" id="GO:0009507">
    <property type="term" value="C:chloroplast"/>
    <property type="evidence" value="ECO:0007669"/>
    <property type="project" value="UniProtKB-SubCell"/>
</dbReference>
<dbReference type="RefSeq" id="YP_009028784.1">
    <property type="nucleotide sequence ID" value="NC_024080.1"/>
</dbReference>
<evidence type="ECO:0000256" key="3">
    <source>
        <dbReference type="ARBA" id="ARBA00022553"/>
    </source>
</evidence>
<dbReference type="GO" id="GO:0000036">
    <property type="term" value="F:acyl carrier activity"/>
    <property type="evidence" value="ECO:0007669"/>
    <property type="project" value="UniProtKB-UniRule"/>
</dbReference>
<evidence type="ECO:0000313" key="7">
    <source>
        <dbReference type="EMBL" id="AGH28398.1"/>
    </source>
</evidence>
<feature type="domain" description="Carrier" evidence="6">
    <location>
        <begin position="2"/>
        <end position="83"/>
    </location>
</feature>
<dbReference type="GeneID" id="19739765"/>
<keyword evidence="4 5" id="KW-0275">Fatty acid biosynthesis</keyword>
<evidence type="ECO:0000256" key="5">
    <source>
        <dbReference type="RuleBase" id="RU000722"/>
    </source>
</evidence>
<proteinExistence type="inferred from homology"/>
<dbReference type="EMBL" id="KC509520">
    <property type="protein sequence ID" value="AGH28398.1"/>
    <property type="molecule type" value="Genomic_DNA"/>
</dbReference>
<keyword evidence="3 4" id="KW-0597">Phosphoprotein</keyword>
<feature type="modified residue" description="O-(pantetheine 4'-phosphoryl)serine" evidence="4">
    <location>
        <position position="37"/>
    </location>
</feature>
<comment type="pathway">
    <text evidence="4">Lipid metabolism; fatty acid biosynthesis.</text>
</comment>
<keyword evidence="2 4" id="KW-0596">Phosphopantetheine</keyword>
<gene>
    <name evidence="4 7" type="primary">acpP</name>
</gene>
<keyword evidence="4" id="KW-0276">Fatty acid metabolism</keyword>
<dbReference type="PROSITE" id="PS50075">
    <property type="entry name" value="CARRIER"/>
    <property type="match status" value="1"/>
</dbReference>
<dbReference type="Gene3D" id="1.10.1200.10">
    <property type="entry name" value="ACP-like"/>
    <property type="match status" value="1"/>
</dbReference>
<dbReference type="RefSeq" id="YP_009028854.1">
    <property type="nucleotide sequence ID" value="NC_024080.1"/>
</dbReference>
<dbReference type="AlphaFoldDB" id="A0A023HBK5"/>
<protein>
    <recommendedName>
        <fullName evidence="4 5">Acyl carrier protein</fullName>
        <shortName evidence="4">ACP</shortName>
    </recommendedName>
</protein>
<comment type="similarity">
    <text evidence="1 4">Belongs to the acyl carrier protein (ACP) family.</text>
</comment>
<accession>A0A023HBK5</accession>
<dbReference type="Pfam" id="PF00550">
    <property type="entry name" value="PP-binding"/>
    <property type="match status" value="1"/>
</dbReference>
<dbReference type="EMBL" id="KC509520">
    <property type="protein sequence ID" value="AGH28333.1"/>
    <property type="molecule type" value="Genomic_DNA"/>
</dbReference>
<organism evidence="7">
    <name type="scientific">Asterionellopsis glacialis</name>
    <dbReference type="NCBI Taxonomy" id="33640"/>
    <lineage>
        <taxon>Eukaryota</taxon>
        <taxon>Sar</taxon>
        <taxon>Stramenopiles</taxon>
        <taxon>Ochrophyta</taxon>
        <taxon>Bacillariophyta</taxon>
        <taxon>Fragilariophyceae</taxon>
        <taxon>Fragilariophycidae</taxon>
        <taxon>Fragilariales</taxon>
        <taxon>Fragilariaceae</taxon>
        <taxon>Asterionellopsis</taxon>
    </lineage>
</organism>
<comment type="subcellular location">
    <subcellularLocation>
        <location evidence="4">Plastid</location>
        <location evidence="4">Chloroplast</location>
    </subcellularLocation>
</comment>
<keyword evidence="7" id="KW-0934">Plastid</keyword>
<sequence length="92" mass="11161">MGVLFEKVRKILYEQFCFHYDQIQLETKFEADLGTDSREMLELISAFEKEFDIEINMDDLTNEYHCCNIITIQDAIEYIERQKFLEDKFNME</sequence>
<dbReference type="InterPro" id="IPR003231">
    <property type="entry name" value="ACP"/>
</dbReference>